<dbReference type="AlphaFoldDB" id="A0A1I8FP88"/>
<feature type="compositionally biased region" description="Polar residues" evidence="1">
    <location>
        <begin position="263"/>
        <end position="273"/>
    </location>
</feature>
<sequence length="284" mass="30738">AWPHLSAVRDLITFQPLRTAATNWTECSRRVSRTAGAAARLRLPRLIQEDTELACLGGGESTLDSSWACAGQPARGGHLRTSPGQLELSDAVCSSTRAPEARPVALVANGQQQKLLLCVLNRRGASFALAWSAASPCRGRSRRAQLGRRGCRPSGSATPFVGAAGRIVLAKHALRDASVAPRAAIFPGHGAMTLVRRIRSGGSRTGARIQRWRVELQQLERQRRSQTERRLTATSRPTRKDSDASRSLEAERSLLSSNGGRPANQSEATQTQAMYYPFRPLPAS</sequence>
<protein>
    <submittedName>
        <fullName evidence="3">Ig-like domain-containing protein</fullName>
    </submittedName>
</protein>
<reference evidence="3" key="1">
    <citation type="submission" date="2016-11" db="UniProtKB">
        <authorList>
            <consortium name="WormBaseParasite"/>
        </authorList>
    </citation>
    <scope>IDENTIFICATION</scope>
</reference>
<evidence type="ECO:0000313" key="3">
    <source>
        <dbReference type="WBParaSite" id="maker-unitig_42968-snap-gene-0.2-mRNA-1"/>
    </source>
</evidence>
<feature type="region of interest" description="Disordered" evidence="1">
    <location>
        <begin position="220"/>
        <end position="284"/>
    </location>
</feature>
<keyword evidence="2" id="KW-1185">Reference proteome</keyword>
<name>A0A1I8FP88_9PLAT</name>
<evidence type="ECO:0000313" key="2">
    <source>
        <dbReference type="Proteomes" id="UP000095280"/>
    </source>
</evidence>
<dbReference type="Proteomes" id="UP000095280">
    <property type="component" value="Unplaced"/>
</dbReference>
<organism evidence="2 3">
    <name type="scientific">Macrostomum lignano</name>
    <dbReference type="NCBI Taxonomy" id="282301"/>
    <lineage>
        <taxon>Eukaryota</taxon>
        <taxon>Metazoa</taxon>
        <taxon>Spiralia</taxon>
        <taxon>Lophotrochozoa</taxon>
        <taxon>Platyhelminthes</taxon>
        <taxon>Rhabditophora</taxon>
        <taxon>Macrostomorpha</taxon>
        <taxon>Macrostomida</taxon>
        <taxon>Macrostomidae</taxon>
        <taxon>Macrostomum</taxon>
    </lineage>
</organism>
<feature type="compositionally biased region" description="Basic and acidic residues" evidence="1">
    <location>
        <begin position="220"/>
        <end position="231"/>
    </location>
</feature>
<evidence type="ECO:0000256" key="1">
    <source>
        <dbReference type="SAM" id="MobiDB-lite"/>
    </source>
</evidence>
<accession>A0A1I8FP88</accession>
<feature type="compositionally biased region" description="Basic and acidic residues" evidence="1">
    <location>
        <begin position="238"/>
        <end position="252"/>
    </location>
</feature>
<dbReference type="WBParaSite" id="maker-unitig_42968-snap-gene-0.2-mRNA-1">
    <property type="protein sequence ID" value="maker-unitig_42968-snap-gene-0.2-mRNA-1"/>
    <property type="gene ID" value="maker-unitig_42968-snap-gene-0.2"/>
</dbReference>
<proteinExistence type="predicted"/>